<evidence type="ECO:0000313" key="2">
    <source>
        <dbReference type="EMBL" id="MFD0851562.1"/>
    </source>
</evidence>
<evidence type="ECO:0000313" key="3">
    <source>
        <dbReference type="Proteomes" id="UP001597083"/>
    </source>
</evidence>
<feature type="non-terminal residue" evidence="2">
    <location>
        <position position="1"/>
    </location>
</feature>
<proteinExistence type="predicted"/>
<feature type="compositionally biased region" description="Basic and acidic residues" evidence="1">
    <location>
        <begin position="77"/>
        <end position="86"/>
    </location>
</feature>
<evidence type="ECO:0000256" key="1">
    <source>
        <dbReference type="SAM" id="MobiDB-lite"/>
    </source>
</evidence>
<organism evidence="2 3">
    <name type="scientific">Actinomadura adrarensis</name>
    <dbReference type="NCBI Taxonomy" id="1819600"/>
    <lineage>
        <taxon>Bacteria</taxon>
        <taxon>Bacillati</taxon>
        <taxon>Actinomycetota</taxon>
        <taxon>Actinomycetes</taxon>
        <taxon>Streptosporangiales</taxon>
        <taxon>Thermomonosporaceae</taxon>
        <taxon>Actinomadura</taxon>
    </lineage>
</organism>
<reference evidence="3" key="1">
    <citation type="journal article" date="2019" name="Int. J. Syst. Evol. Microbiol.">
        <title>The Global Catalogue of Microorganisms (GCM) 10K type strain sequencing project: providing services to taxonomists for standard genome sequencing and annotation.</title>
        <authorList>
            <consortium name="The Broad Institute Genomics Platform"/>
            <consortium name="The Broad Institute Genome Sequencing Center for Infectious Disease"/>
            <person name="Wu L."/>
            <person name="Ma J."/>
        </authorList>
    </citation>
    <scope>NUCLEOTIDE SEQUENCE [LARGE SCALE GENOMIC DNA]</scope>
    <source>
        <strain evidence="3">JCM 31696</strain>
    </source>
</reference>
<keyword evidence="3" id="KW-1185">Reference proteome</keyword>
<feature type="compositionally biased region" description="Pro residues" evidence="1">
    <location>
        <begin position="88"/>
        <end position="97"/>
    </location>
</feature>
<gene>
    <name evidence="2" type="ORF">ACFQ07_04995</name>
</gene>
<comment type="caution">
    <text evidence="2">The sequence shown here is derived from an EMBL/GenBank/DDBJ whole genome shotgun (WGS) entry which is preliminary data.</text>
</comment>
<sequence length="97" mass="10680">VHDRTAHPAARAETSEAAARRRPARDRSSNDIAKARQNHSPALIGPEHPARTRRQTRKSPLLTQQSPRTHPAVTGRSGKEIRDGVHRAPPPPIVDID</sequence>
<dbReference type="Proteomes" id="UP001597083">
    <property type="component" value="Unassembled WGS sequence"/>
</dbReference>
<protein>
    <submittedName>
        <fullName evidence="2">Uncharacterized protein</fullName>
    </submittedName>
</protein>
<accession>A0ABW3CCB7</accession>
<name>A0ABW3CCB7_9ACTN</name>
<feature type="region of interest" description="Disordered" evidence="1">
    <location>
        <begin position="1"/>
        <end position="97"/>
    </location>
</feature>
<dbReference type="EMBL" id="JBHTIR010000586">
    <property type="protein sequence ID" value="MFD0851562.1"/>
    <property type="molecule type" value="Genomic_DNA"/>
</dbReference>
<feature type="compositionally biased region" description="Low complexity" evidence="1">
    <location>
        <begin position="7"/>
        <end position="17"/>
    </location>
</feature>